<gene>
    <name evidence="2" type="ORF">NHE_0102</name>
</gene>
<evidence type="ECO:0000313" key="3">
    <source>
        <dbReference type="Proteomes" id="UP000023755"/>
    </source>
</evidence>
<protein>
    <submittedName>
        <fullName evidence="2">Uncharacterized protein</fullName>
    </submittedName>
</protein>
<accession>X5GVK3</accession>
<proteinExistence type="predicted"/>
<name>X5GVK3_9RICK</name>
<keyword evidence="3" id="KW-1185">Reference proteome</keyword>
<dbReference type="HOGENOM" id="CLU_2771650_0_0_5"/>
<feature type="compositionally biased region" description="Polar residues" evidence="1">
    <location>
        <begin position="35"/>
        <end position="52"/>
    </location>
</feature>
<dbReference type="KEGG" id="nhm:NHE_0102"/>
<evidence type="ECO:0000313" key="2">
    <source>
        <dbReference type="EMBL" id="AHX11072.1"/>
    </source>
</evidence>
<evidence type="ECO:0000256" key="1">
    <source>
        <dbReference type="SAM" id="MobiDB-lite"/>
    </source>
</evidence>
<dbReference type="AlphaFoldDB" id="X5GVK3"/>
<feature type="compositionally biased region" description="Basic and acidic residues" evidence="1">
    <location>
        <begin position="58"/>
        <end position="69"/>
    </location>
</feature>
<reference evidence="2 3" key="1">
    <citation type="submission" date="2014-03" db="EMBL/GenBank/DDBJ databases">
        <title>Sequencing and Comparison of Genomes and Transcriptome Profiles of Human Ehrlichiosis Agents.</title>
        <authorList>
            <person name="Lin M."/>
            <person name="Daugherty S.C."/>
            <person name="Nagaraj S."/>
            <person name="Cheng Z."/>
            <person name="Xiong Q."/>
            <person name="Lin F.-Y."/>
            <person name="Sengamalay N."/>
            <person name="Ott S."/>
            <person name="Godinez A."/>
            <person name="Tallon L.J."/>
            <person name="Sadzewicz L."/>
            <person name="Fraser C.M."/>
            <person name="Dunning Hotopp J.C."/>
            <person name="Rikihisa Y."/>
        </authorList>
    </citation>
    <scope>NUCLEOTIDE SEQUENCE [LARGE SCALE GENOMIC DNA]</scope>
    <source>
        <strain evidence="2 3">Oregon</strain>
    </source>
</reference>
<feature type="region of interest" description="Disordered" evidence="1">
    <location>
        <begin position="28"/>
        <end position="69"/>
    </location>
</feature>
<dbReference type="Proteomes" id="UP000023755">
    <property type="component" value="Chromosome"/>
</dbReference>
<organism evidence="2 3">
    <name type="scientific">Neorickettsia helminthoeca str. Oregon</name>
    <dbReference type="NCBI Taxonomy" id="1286528"/>
    <lineage>
        <taxon>Bacteria</taxon>
        <taxon>Pseudomonadati</taxon>
        <taxon>Pseudomonadota</taxon>
        <taxon>Alphaproteobacteria</taxon>
        <taxon>Rickettsiales</taxon>
        <taxon>Anaplasmataceae</taxon>
        <taxon>Neorickettsia</taxon>
    </lineage>
</organism>
<dbReference type="EMBL" id="CP007481">
    <property type="protein sequence ID" value="AHX11072.1"/>
    <property type="molecule type" value="Genomic_DNA"/>
</dbReference>
<sequence>MYKRWRGENINPYQCGHGCGQMVEGFVEGVRDAQQGDNQNGPGSDGAPSSNLMDPDVDGGKSRQRSREH</sequence>